<dbReference type="GO" id="GO:0030026">
    <property type="term" value="P:intracellular manganese ion homeostasis"/>
    <property type="evidence" value="ECO:0007669"/>
    <property type="project" value="InterPro"/>
</dbReference>
<reference evidence="6" key="1">
    <citation type="submission" date="2016-09" db="EMBL/GenBank/DDBJ databases">
        <authorList>
            <person name="Capua I."/>
            <person name="De Benedictis P."/>
            <person name="Joannis T."/>
            <person name="Lombin L.H."/>
            <person name="Cattoli G."/>
        </authorList>
    </citation>
    <scope>NUCLEOTIDE SEQUENCE</scope>
    <source>
        <strain evidence="6">B9</strain>
    </source>
</reference>
<dbReference type="PANTHER" id="PTHR31851">
    <property type="entry name" value="FE(2+)/MN(2+) TRANSPORTER PCL1"/>
    <property type="match status" value="1"/>
</dbReference>
<keyword evidence="3 5" id="KW-1133">Transmembrane helix</keyword>
<evidence type="ECO:0000256" key="3">
    <source>
        <dbReference type="ARBA" id="ARBA00022989"/>
    </source>
</evidence>
<dbReference type="Pfam" id="PF01988">
    <property type="entry name" value="VIT1"/>
    <property type="match status" value="1"/>
</dbReference>
<evidence type="ECO:0000256" key="5">
    <source>
        <dbReference type="SAM" id="Phobius"/>
    </source>
</evidence>
<accession>A0A1K0I801</accession>
<evidence type="ECO:0008006" key="7">
    <source>
        <dbReference type="Google" id="ProtNLM"/>
    </source>
</evidence>
<comment type="subcellular location">
    <subcellularLocation>
        <location evidence="1">Endomembrane system</location>
        <topology evidence="1">Multi-pass membrane protein</topology>
    </subcellularLocation>
</comment>
<gene>
    <name evidence="6" type="ORF">CNECB9_1070006</name>
</gene>
<dbReference type="GO" id="GO:0005384">
    <property type="term" value="F:manganese ion transmembrane transporter activity"/>
    <property type="evidence" value="ECO:0007669"/>
    <property type="project" value="InterPro"/>
</dbReference>
<feature type="transmembrane region" description="Helical" evidence="5">
    <location>
        <begin position="189"/>
        <end position="208"/>
    </location>
</feature>
<name>A0A1K0I801_CUPNE</name>
<dbReference type="InterPro" id="IPR008217">
    <property type="entry name" value="Ccc1_fam"/>
</dbReference>
<feature type="transmembrane region" description="Helical" evidence="5">
    <location>
        <begin position="220"/>
        <end position="241"/>
    </location>
</feature>
<evidence type="ECO:0000256" key="1">
    <source>
        <dbReference type="ARBA" id="ARBA00004127"/>
    </source>
</evidence>
<dbReference type="RefSeq" id="WP_340519666.1">
    <property type="nucleotide sequence ID" value="NZ_FMSH01000010.1"/>
</dbReference>
<evidence type="ECO:0000256" key="4">
    <source>
        <dbReference type="ARBA" id="ARBA00023136"/>
    </source>
</evidence>
<dbReference type="AlphaFoldDB" id="A0A1K0I801"/>
<keyword evidence="4 5" id="KW-0472">Membrane</keyword>
<feature type="transmembrane region" description="Helical" evidence="5">
    <location>
        <begin position="60"/>
        <end position="82"/>
    </location>
</feature>
<evidence type="ECO:0000256" key="2">
    <source>
        <dbReference type="ARBA" id="ARBA00022692"/>
    </source>
</evidence>
<sequence length="244" mass="25219">MPLTSAPTPTGFGSRVRRLLHRPSGNALRAAVLGVNDGLVSSFCLVMGLEGAAASREAVILAGLAGLAAGASSMALGEWLSVTNSREMNNKRLRDMAHELAHDAARARQRLVTVIEGKGVLPADAERAADEIMRNPRAALDTFAREVLGINPQERGGNPVQAAVISFVLYSSGALVPLLPFLVTAGPSAQLGSILACLAGLGLVGWGTSSFNGRPGWFSALRQVLIGGMAAAFTYGLGTVFGSL</sequence>
<evidence type="ECO:0000313" key="6">
    <source>
        <dbReference type="EMBL" id="SCU73393.1"/>
    </source>
</evidence>
<proteinExistence type="predicted"/>
<organism evidence="6">
    <name type="scientific">Cupriavidus necator</name>
    <name type="common">Alcaligenes eutrophus</name>
    <name type="synonym">Ralstonia eutropha</name>
    <dbReference type="NCBI Taxonomy" id="106590"/>
    <lineage>
        <taxon>Bacteria</taxon>
        <taxon>Pseudomonadati</taxon>
        <taxon>Pseudomonadota</taxon>
        <taxon>Betaproteobacteria</taxon>
        <taxon>Burkholderiales</taxon>
        <taxon>Burkholderiaceae</taxon>
        <taxon>Cupriavidus</taxon>
    </lineage>
</organism>
<dbReference type="EMBL" id="FMSH01000010">
    <property type="protein sequence ID" value="SCU73393.1"/>
    <property type="molecule type" value="Genomic_DNA"/>
</dbReference>
<keyword evidence="2 5" id="KW-0812">Transmembrane</keyword>
<dbReference type="GO" id="GO:0012505">
    <property type="term" value="C:endomembrane system"/>
    <property type="evidence" value="ECO:0007669"/>
    <property type="project" value="UniProtKB-SubCell"/>
</dbReference>
<feature type="transmembrane region" description="Helical" evidence="5">
    <location>
        <begin position="162"/>
        <end position="183"/>
    </location>
</feature>
<protein>
    <recommendedName>
        <fullName evidence="7">VIT family protein</fullName>
    </recommendedName>
</protein>